<dbReference type="GO" id="GO:0004843">
    <property type="term" value="F:cysteine-type deubiquitinase activity"/>
    <property type="evidence" value="ECO:0007669"/>
    <property type="project" value="UniProtKB-EC"/>
</dbReference>
<evidence type="ECO:0000256" key="1">
    <source>
        <dbReference type="ARBA" id="ARBA00000707"/>
    </source>
</evidence>
<organism evidence="11 12">
    <name type="scientific">Dendrobium chrysotoxum</name>
    <name type="common">Orchid</name>
    <dbReference type="NCBI Taxonomy" id="161865"/>
    <lineage>
        <taxon>Eukaryota</taxon>
        <taxon>Viridiplantae</taxon>
        <taxon>Streptophyta</taxon>
        <taxon>Embryophyta</taxon>
        <taxon>Tracheophyta</taxon>
        <taxon>Spermatophyta</taxon>
        <taxon>Magnoliopsida</taxon>
        <taxon>Liliopsida</taxon>
        <taxon>Asparagales</taxon>
        <taxon>Orchidaceae</taxon>
        <taxon>Epidendroideae</taxon>
        <taxon>Malaxideae</taxon>
        <taxon>Dendrobiinae</taxon>
        <taxon>Dendrobium</taxon>
    </lineage>
</organism>
<dbReference type="Gene3D" id="3.90.70.10">
    <property type="entry name" value="Cysteine proteinases"/>
    <property type="match status" value="1"/>
</dbReference>
<reference evidence="11 12" key="1">
    <citation type="journal article" date="2021" name="Hortic Res">
        <title>Chromosome-scale assembly of the Dendrobium chrysotoxum genome enhances the understanding of orchid evolution.</title>
        <authorList>
            <person name="Zhang Y."/>
            <person name="Zhang G.Q."/>
            <person name="Zhang D."/>
            <person name="Liu X.D."/>
            <person name="Xu X.Y."/>
            <person name="Sun W.H."/>
            <person name="Yu X."/>
            <person name="Zhu X."/>
            <person name="Wang Z.W."/>
            <person name="Zhao X."/>
            <person name="Zhong W.Y."/>
            <person name="Chen H."/>
            <person name="Yin W.L."/>
            <person name="Huang T."/>
            <person name="Niu S.C."/>
            <person name="Liu Z.J."/>
        </authorList>
    </citation>
    <scope>NUCLEOTIDE SEQUENCE [LARGE SCALE GENOMIC DNA]</scope>
    <source>
        <strain evidence="11">Lindl</strain>
    </source>
</reference>
<evidence type="ECO:0000313" key="12">
    <source>
        <dbReference type="Proteomes" id="UP000775213"/>
    </source>
</evidence>
<name>A0AAV7GG17_DENCH</name>
<dbReference type="EC" id="3.4.19.12" evidence="3"/>
<evidence type="ECO:0000256" key="3">
    <source>
        <dbReference type="ARBA" id="ARBA00012759"/>
    </source>
</evidence>
<evidence type="ECO:0000256" key="2">
    <source>
        <dbReference type="ARBA" id="ARBA00009085"/>
    </source>
</evidence>
<dbReference type="GO" id="GO:0005634">
    <property type="term" value="C:nucleus"/>
    <property type="evidence" value="ECO:0007669"/>
    <property type="project" value="TreeGrafter"/>
</dbReference>
<dbReference type="GO" id="GO:0005829">
    <property type="term" value="C:cytosol"/>
    <property type="evidence" value="ECO:0007669"/>
    <property type="project" value="TreeGrafter"/>
</dbReference>
<dbReference type="InterPro" id="IPR050164">
    <property type="entry name" value="Peptidase_C19"/>
</dbReference>
<feature type="region of interest" description="Disordered" evidence="8">
    <location>
        <begin position="449"/>
        <end position="485"/>
    </location>
</feature>
<comment type="similarity">
    <text evidence="2">Belongs to the peptidase C19 family.</text>
</comment>
<gene>
    <name evidence="11" type="ORF">IEQ34_015383</name>
</gene>
<dbReference type="InterPro" id="IPR001394">
    <property type="entry name" value="Peptidase_C19_UCH"/>
</dbReference>
<dbReference type="InterPro" id="IPR038765">
    <property type="entry name" value="Papain-like_cys_pep_sf"/>
</dbReference>
<keyword evidence="9" id="KW-1133">Transmembrane helix</keyword>
<dbReference type="GO" id="GO:0006508">
    <property type="term" value="P:proteolysis"/>
    <property type="evidence" value="ECO:0007669"/>
    <property type="project" value="UniProtKB-KW"/>
</dbReference>
<keyword evidence="7" id="KW-0788">Thiol protease</keyword>
<dbReference type="EMBL" id="JAGFBR010000014">
    <property type="protein sequence ID" value="KAH0455351.1"/>
    <property type="molecule type" value="Genomic_DNA"/>
</dbReference>
<keyword evidence="9" id="KW-0472">Membrane</keyword>
<dbReference type="GO" id="GO:0016579">
    <property type="term" value="P:protein deubiquitination"/>
    <property type="evidence" value="ECO:0007669"/>
    <property type="project" value="InterPro"/>
</dbReference>
<dbReference type="AlphaFoldDB" id="A0AAV7GG17"/>
<evidence type="ECO:0000313" key="11">
    <source>
        <dbReference type="EMBL" id="KAH0455351.1"/>
    </source>
</evidence>
<keyword evidence="9" id="KW-0812">Transmembrane</keyword>
<evidence type="ECO:0000256" key="9">
    <source>
        <dbReference type="SAM" id="Phobius"/>
    </source>
</evidence>
<feature type="transmembrane region" description="Helical" evidence="9">
    <location>
        <begin position="689"/>
        <end position="710"/>
    </location>
</feature>
<evidence type="ECO:0000256" key="7">
    <source>
        <dbReference type="ARBA" id="ARBA00022807"/>
    </source>
</evidence>
<feature type="compositionally biased region" description="Polar residues" evidence="8">
    <location>
        <begin position="450"/>
        <end position="463"/>
    </location>
</feature>
<evidence type="ECO:0000256" key="8">
    <source>
        <dbReference type="SAM" id="MobiDB-lite"/>
    </source>
</evidence>
<dbReference type="InterPro" id="IPR028889">
    <property type="entry name" value="USP"/>
</dbReference>
<comment type="caution">
    <text evidence="11">The sequence shown here is derived from an EMBL/GenBank/DDBJ whole genome shotgun (WGS) entry which is preliminary data.</text>
</comment>
<keyword evidence="6" id="KW-0378">Hydrolase</keyword>
<feature type="domain" description="USP" evidence="10">
    <location>
        <begin position="19"/>
        <end position="321"/>
    </location>
</feature>
<dbReference type="Proteomes" id="UP000775213">
    <property type="component" value="Unassembled WGS sequence"/>
</dbReference>
<sequence>MGLQMAWQQCVSERPRPPLGLKNLGNSCYLNSVLQLFANKKKECPFCILERQIARSLKLDGHLDAPSKIQKCLNVFSEHFRWGRQEDAHEFLRYVIDACHNTCLKILKRRSTACNGSAINGNDGTVKKDEVSGTSTIMNQIFGGSLLSQLKCLSCKVESNKSDEIMDVSLDLYDSNSLREALSRFFQAEILDGGNKYSCERCKKLSVAKKQLFILRAPNVLVIQLKRFEGVHGGKINRSIEFEEMLELSSYMYKSAQESEPKYNLFGSIVHSGYSPESGHYYAYIKDAYGRWYCCNDAHVSLSSSQEVLSEKVYILFYLRCDQHQKSTKVGSPCNGVKPTVSNRSNTSTCQNTAETSKTLATVNVLPVPKNGKISTNHQVKPITLKNFGTPRLISNGDEKLETRIDGINNGAKQSPAIETTILQSEVRLEEPKSTDNIDYSSVAGKSSAIVKNQGTQNLSNRNGRCRSPLNNPHEDNPNSNLLNGRKDPRFECLSGIMLANRQNSIISSKRKLQDNEKVDDLISSAEKSSVLSSNDMKHSSEELQKFKEILALEALTALRSCDWFGKVHDFMRARKRSCIQLADGFPNNSELKKELINGARENFIQQIPGSLKGRLIELLKSFIFLATDELGVKSVILIYSNFDGTFAETPGSFENLFTITRLTKMSVFIVSLMLDFCFHVMQVLKVVMIYWTGAVFYSKCCLLFGYTWLL</sequence>
<evidence type="ECO:0000256" key="6">
    <source>
        <dbReference type="ARBA" id="ARBA00022801"/>
    </source>
</evidence>
<evidence type="ECO:0000259" key="10">
    <source>
        <dbReference type="PROSITE" id="PS50235"/>
    </source>
</evidence>
<dbReference type="SUPFAM" id="SSF54001">
    <property type="entry name" value="Cysteine proteinases"/>
    <property type="match status" value="1"/>
</dbReference>
<keyword evidence="12" id="KW-1185">Reference proteome</keyword>
<dbReference type="PROSITE" id="PS50235">
    <property type="entry name" value="USP_3"/>
    <property type="match status" value="1"/>
</dbReference>
<dbReference type="PROSITE" id="PS00972">
    <property type="entry name" value="USP_1"/>
    <property type="match status" value="1"/>
</dbReference>
<evidence type="ECO:0000256" key="4">
    <source>
        <dbReference type="ARBA" id="ARBA00022670"/>
    </source>
</evidence>
<keyword evidence="5" id="KW-0833">Ubl conjugation pathway</keyword>
<evidence type="ECO:0000256" key="5">
    <source>
        <dbReference type="ARBA" id="ARBA00022786"/>
    </source>
</evidence>
<comment type="catalytic activity">
    <reaction evidence="1">
        <text>Thiol-dependent hydrolysis of ester, thioester, amide, peptide and isopeptide bonds formed by the C-terminal Gly of ubiquitin (a 76-residue protein attached to proteins as an intracellular targeting signal).</text>
        <dbReference type="EC" id="3.4.19.12"/>
    </reaction>
</comment>
<keyword evidence="4" id="KW-0645">Protease</keyword>
<dbReference type="PANTHER" id="PTHR24006">
    <property type="entry name" value="UBIQUITIN CARBOXYL-TERMINAL HYDROLASE"/>
    <property type="match status" value="1"/>
</dbReference>
<dbReference type="Pfam" id="PF00443">
    <property type="entry name" value="UCH"/>
    <property type="match status" value="1"/>
</dbReference>
<protein>
    <recommendedName>
        <fullName evidence="3">ubiquitinyl hydrolase 1</fullName>
        <ecNumber evidence="3">3.4.19.12</ecNumber>
    </recommendedName>
</protein>
<dbReference type="PANTHER" id="PTHR24006:SF758">
    <property type="entry name" value="UBIQUITIN CARBOXYL-TERMINAL HYDROLASE 36"/>
    <property type="match status" value="1"/>
</dbReference>
<proteinExistence type="inferred from homology"/>
<accession>A0AAV7GG17</accession>
<dbReference type="InterPro" id="IPR018200">
    <property type="entry name" value="USP_CS"/>
</dbReference>